<keyword evidence="2" id="KW-1185">Reference proteome</keyword>
<comment type="caution">
    <text evidence="1">The sequence shown here is derived from an EMBL/GenBank/DDBJ whole genome shotgun (WGS) entry which is preliminary data.</text>
</comment>
<gene>
    <name evidence="1" type="ORF">RPERSI_LOCUS20349</name>
</gene>
<dbReference type="EMBL" id="CAJVQC010057321">
    <property type="protein sequence ID" value="CAG8797461.1"/>
    <property type="molecule type" value="Genomic_DNA"/>
</dbReference>
<evidence type="ECO:0000313" key="2">
    <source>
        <dbReference type="Proteomes" id="UP000789920"/>
    </source>
</evidence>
<name>A0ACA9RKJ5_9GLOM</name>
<dbReference type="Proteomes" id="UP000789920">
    <property type="component" value="Unassembled WGS sequence"/>
</dbReference>
<accession>A0ACA9RKJ5</accession>
<feature type="non-terminal residue" evidence="1">
    <location>
        <position position="1"/>
    </location>
</feature>
<feature type="non-terminal residue" evidence="1">
    <location>
        <position position="159"/>
    </location>
</feature>
<proteinExistence type="predicted"/>
<reference evidence="1" key="1">
    <citation type="submission" date="2021-06" db="EMBL/GenBank/DDBJ databases">
        <authorList>
            <person name="Kallberg Y."/>
            <person name="Tangrot J."/>
            <person name="Rosling A."/>
        </authorList>
    </citation>
    <scope>NUCLEOTIDE SEQUENCE</scope>
    <source>
        <strain evidence="1">MA461A</strain>
    </source>
</reference>
<organism evidence="1 2">
    <name type="scientific">Racocetra persica</name>
    <dbReference type="NCBI Taxonomy" id="160502"/>
    <lineage>
        <taxon>Eukaryota</taxon>
        <taxon>Fungi</taxon>
        <taxon>Fungi incertae sedis</taxon>
        <taxon>Mucoromycota</taxon>
        <taxon>Glomeromycotina</taxon>
        <taxon>Glomeromycetes</taxon>
        <taxon>Diversisporales</taxon>
        <taxon>Gigasporaceae</taxon>
        <taxon>Racocetra</taxon>
    </lineage>
</organism>
<protein>
    <submittedName>
        <fullName evidence="1">10098_t:CDS:1</fullName>
    </submittedName>
</protein>
<evidence type="ECO:0000313" key="1">
    <source>
        <dbReference type="EMBL" id="CAG8797461.1"/>
    </source>
</evidence>
<sequence length="159" mass="18004">LVSISDRSQSFISITLAKAFTESTILNSLSPNLQHKKDNRLQQENYRATKAIQQANRYRNIARCTLNGFNFELEDSFDLSIWQHKLSNLDIRSLLEPPLLAISQLLTGFDITTASPNLNLNMMRSLQAKLDHINPFVQIFQSAGQQATRNSALKLKISN</sequence>